<gene>
    <name evidence="2" type="ORF">BC351_24925</name>
</gene>
<dbReference type="EMBL" id="MBTG01000011">
    <property type="protein sequence ID" value="OPH58182.1"/>
    <property type="molecule type" value="Genomic_DNA"/>
</dbReference>
<sequence length="425" mass="47483">MIFVKFQVITDTHVQGSPTETYSRNFNSALQDISTTVSDSDGIMHIGDITDSGALAEYNTFSSIWNLHKDSLPPMHVTVGNHDVRWADFNQRLSRFTAITGVSKPYYDLWIKGYHFIFLGTEKGLKDSSYLSETQLKWLDEKLSENEARDKPIFIFHHQPLKNTVAGANVANNKDFNWYGVRQDRELKTILSKHPQSILFSGHTHWELGSKDTMYNAKYATMFNCASAGYLWTDNDIGKAGSQGFFVEVYNDKVLVKGRDFLAKSWIPDAQYVVALPAQIPVVDKAVDPDLDLGNPTMQLDKKVYQVEEPIQVTYTGSVGADAFGIFARGTVPSETSLITPIASINTNTVCQPDGVIRFNLRLAPGCYEMIYLGETMNTELTREAFEVVSTQQDVDQGAAFKSEMVEIVQTGSQQRSSDSATQSL</sequence>
<dbReference type="Gene3D" id="3.60.21.10">
    <property type="match status" value="1"/>
</dbReference>
<dbReference type="Proteomes" id="UP000190626">
    <property type="component" value="Unassembled WGS sequence"/>
</dbReference>
<proteinExistence type="predicted"/>
<dbReference type="InterPro" id="IPR029052">
    <property type="entry name" value="Metallo-depent_PP-like"/>
</dbReference>
<dbReference type="InterPro" id="IPR004843">
    <property type="entry name" value="Calcineurin-like_PHP"/>
</dbReference>
<name>A0A1V4HLL1_9BACL</name>
<dbReference type="AlphaFoldDB" id="A0A1V4HLL1"/>
<organism evidence="2 3">
    <name type="scientific">Paenibacillus ferrarius</name>
    <dbReference type="NCBI Taxonomy" id="1469647"/>
    <lineage>
        <taxon>Bacteria</taxon>
        <taxon>Bacillati</taxon>
        <taxon>Bacillota</taxon>
        <taxon>Bacilli</taxon>
        <taxon>Bacillales</taxon>
        <taxon>Paenibacillaceae</taxon>
        <taxon>Paenibacillus</taxon>
    </lineage>
</organism>
<accession>A0A1V4HLL1</accession>
<dbReference type="GO" id="GO:0016787">
    <property type="term" value="F:hydrolase activity"/>
    <property type="evidence" value="ECO:0007669"/>
    <property type="project" value="InterPro"/>
</dbReference>
<comment type="caution">
    <text evidence="2">The sequence shown here is derived from an EMBL/GenBank/DDBJ whole genome shotgun (WGS) entry which is preliminary data.</text>
</comment>
<keyword evidence="3" id="KW-1185">Reference proteome</keyword>
<evidence type="ECO:0000313" key="2">
    <source>
        <dbReference type="EMBL" id="OPH58182.1"/>
    </source>
</evidence>
<dbReference type="PANTHER" id="PTHR43143:SF1">
    <property type="entry name" value="SERINE_THREONINE-PROTEIN PHOSPHATASE CPPED1"/>
    <property type="match status" value="1"/>
</dbReference>
<evidence type="ECO:0000313" key="3">
    <source>
        <dbReference type="Proteomes" id="UP000190626"/>
    </source>
</evidence>
<feature type="domain" description="Calcineurin-like phosphoesterase" evidence="1">
    <location>
        <begin position="6"/>
        <end position="206"/>
    </location>
</feature>
<protein>
    <recommendedName>
        <fullName evidence="1">Calcineurin-like phosphoesterase domain-containing protein</fullName>
    </recommendedName>
</protein>
<dbReference type="Pfam" id="PF00149">
    <property type="entry name" value="Metallophos"/>
    <property type="match status" value="1"/>
</dbReference>
<reference evidence="3" key="1">
    <citation type="submission" date="2016-07" db="EMBL/GenBank/DDBJ databases">
        <authorList>
            <person name="Florea S."/>
            <person name="Webb J.S."/>
            <person name="Jaromczyk J."/>
            <person name="Schardl C.L."/>
        </authorList>
    </citation>
    <scope>NUCLEOTIDE SEQUENCE [LARGE SCALE GENOMIC DNA]</scope>
    <source>
        <strain evidence="3">CY1</strain>
    </source>
</reference>
<dbReference type="PANTHER" id="PTHR43143">
    <property type="entry name" value="METALLOPHOSPHOESTERASE, CALCINEURIN SUPERFAMILY"/>
    <property type="match status" value="1"/>
</dbReference>
<dbReference type="OrthoDB" id="1645838at2"/>
<dbReference type="STRING" id="1469647.BC351_24925"/>
<dbReference type="SUPFAM" id="SSF56300">
    <property type="entry name" value="Metallo-dependent phosphatases"/>
    <property type="match status" value="1"/>
</dbReference>
<dbReference type="InterPro" id="IPR051918">
    <property type="entry name" value="STPP_CPPED1"/>
</dbReference>
<evidence type="ECO:0000259" key="1">
    <source>
        <dbReference type="Pfam" id="PF00149"/>
    </source>
</evidence>